<dbReference type="GO" id="GO:0045892">
    <property type="term" value="P:negative regulation of DNA-templated transcription"/>
    <property type="evidence" value="ECO:0007669"/>
    <property type="project" value="InterPro"/>
</dbReference>
<dbReference type="FunFam" id="2.10.109.10:FF:000001">
    <property type="entry name" value="LexA repressor"/>
    <property type="match status" value="1"/>
</dbReference>
<accession>A0A7X3FGC5</accession>
<dbReference type="InterPro" id="IPR036286">
    <property type="entry name" value="LexA/Signal_pep-like_sf"/>
</dbReference>
<evidence type="ECO:0000256" key="11">
    <source>
        <dbReference type="ARBA" id="ARBA00023236"/>
    </source>
</evidence>
<gene>
    <name evidence="15" type="primary">lexA</name>
    <name evidence="15" type="ORF">EDM21_05050</name>
</gene>
<dbReference type="OrthoDB" id="2365258at2"/>
<evidence type="ECO:0000256" key="2">
    <source>
        <dbReference type="ARBA" id="ARBA00022491"/>
    </source>
</evidence>
<dbReference type="PROSITE" id="PS50943">
    <property type="entry name" value="HTH_CROC1"/>
    <property type="match status" value="1"/>
</dbReference>
<keyword evidence="6 12" id="KW-0068">Autocatalytic cleavage</keyword>
<dbReference type="NCBIfam" id="TIGR00498">
    <property type="entry name" value="lexA"/>
    <property type="match status" value="1"/>
</dbReference>
<keyword evidence="7" id="KW-0805">Transcription regulation</keyword>
<reference evidence="15 16" key="1">
    <citation type="journal article" date="2019" name="Microorganisms">
        <title>Paenibacillus lutrae sp. nov., A Chitinolytic Species Isolated from A River Otter in Castril Natural Park, Granada, Spain.</title>
        <authorList>
            <person name="Rodriguez M."/>
            <person name="Reina J.C."/>
            <person name="Bejar V."/>
            <person name="Llamas I."/>
        </authorList>
    </citation>
    <scope>NUCLEOTIDE SEQUENCE [LARGE SCALE GENOMIC DNA]</scope>
    <source>
        <strain evidence="15 16">N10</strain>
    </source>
</reference>
<dbReference type="InterPro" id="IPR050077">
    <property type="entry name" value="LexA_repressor"/>
</dbReference>
<dbReference type="InterPro" id="IPR015927">
    <property type="entry name" value="Peptidase_S24_S26A/B/C"/>
</dbReference>
<keyword evidence="11" id="KW-0742">SOS response</keyword>
<organism evidence="15 16">
    <name type="scientific">Paenibacillus lutrae</name>
    <dbReference type="NCBI Taxonomy" id="2078573"/>
    <lineage>
        <taxon>Bacteria</taxon>
        <taxon>Bacillati</taxon>
        <taxon>Bacillota</taxon>
        <taxon>Bacilli</taxon>
        <taxon>Bacillales</taxon>
        <taxon>Paenibacillaceae</taxon>
        <taxon>Paenibacillus</taxon>
    </lineage>
</organism>
<dbReference type="GO" id="GO:0006281">
    <property type="term" value="P:DNA repair"/>
    <property type="evidence" value="ECO:0007669"/>
    <property type="project" value="UniProtKB-KW"/>
</dbReference>
<evidence type="ECO:0000259" key="14">
    <source>
        <dbReference type="PROSITE" id="PS50943"/>
    </source>
</evidence>
<evidence type="ECO:0000313" key="15">
    <source>
        <dbReference type="EMBL" id="MVO98891.1"/>
    </source>
</evidence>
<dbReference type="EC" id="3.4.21.88" evidence="15"/>
<feature type="domain" description="HTH cro/C1-type" evidence="14">
    <location>
        <begin position="8"/>
        <end position="64"/>
    </location>
</feature>
<dbReference type="SMART" id="SM00530">
    <property type="entry name" value="HTH_XRE"/>
    <property type="match status" value="1"/>
</dbReference>
<evidence type="ECO:0000256" key="7">
    <source>
        <dbReference type="ARBA" id="ARBA00023015"/>
    </source>
</evidence>
<dbReference type="SUPFAM" id="SSF51306">
    <property type="entry name" value="LexA/Signal peptidase"/>
    <property type="match status" value="1"/>
</dbReference>
<dbReference type="PANTHER" id="PTHR33516:SF2">
    <property type="entry name" value="LEXA REPRESSOR-RELATED"/>
    <property type="match status" value="1"/>
</dbReference>
<evidence type="ECO:0000256" key="5">
    <source>
        <dbReference type="ARBA" id="ARBA00022801"/>
    </source>
</evidence>
<dbReference type="Gene3D" id="2.10.109.10">
    <property type="entry name" value="Umud Fragment, subunit A"/>
    <property type="match status" value="1"/>
</dbReference>
<dbReference type="InterPro" id="IPR006200">
    <property type="entry name" value="LexA"/>
</dbReference>
<dbReference type="Proteomes" id="UP000490800">
    <property type="component" value="Unassembled WGS sequence"/>
</dbReference>
<keyword evidence="9" id="KW-0804">Transcription</keyword>
<dbReference type="Pfam" id="PF00717">
    <property type="entry name" value="Peptidase_S24"/>
    <property type="match status" value="1"/>
</dbReference>
<dbReference type="Pfam" id="PF01381">
    <property type="entry name" value="HTH_3"/>
    <property type="match status" value="1"/>
</dbReference>
<evidence type="ECO:0000256" key="9">
    <source>
        <dbReference type="ARBA" id="ARBA00023163"/>
    </source>
</evidence>
<proteinExistence type="inferred from homology"/>
<dbReference type="GO" id="GO:0006260">
    <property type="term" value="P:DNA replication"/>
    <property type="evidence" value="ECO:0007669"/>
    <property type="project" value="UniProtKB-KW"/>
</dbReference>
<evidence type="ECO:0000256" key="3">
    <source>
        <dbReference type="ARBA" id="ARBA00022705"/>
    </source>
</evidence>
<protein>
    <submittedName>
        <fullName evidence="15">Repressor LexA</fullName>
        <ecNumber evidence="15">3.4.21.88</ecNumber>
    </submittedName>
</protein>
<evidence type="ECO:0000256" key="4">
    <source>
        <dbReference type="ARBA" id="ARBA00022763"/>
    </source>
</evidence>
<dbReference type="SUPFAM" id="SSF47413">
    <property type="entry name" value="lambda repressor-like DNA-binding domains"/>
    <property type="match status" value="1"/>
</dbReference>
<dbReference type="Gene3D" id="1.10.260.40">
    <property type="entry name" value="lambda repressor-like DNA-binding domains"/>
    <property type="match status" value="1"/>
</dbReference>
<dbReference type="GO" id="GO:0003677">
    <property type="term" value="F:DNA binding"/>
    <property type="evidence" value="ECO:0007669"/>
    <property type="project" value="UniProtKB-KW"/>
</dbReference>
<keyword evidence="4" id="KW-0227">DNA damage</keyword>
<keyword evidence="3" id="KW-0235">DNA replication</keyword>
<evidence type="ECO:0000256" key="13">
    <source>
        <dbReference type="SAM" id="MobiDB-lite"/>
    </source>
</evidence>
<dbReference type="GO" id="GO:0004252">
    <property type="term" value="F:serine-type endopeptidase activity"/>
    <property type="evidence" value="ECO:0007669"/>
    <property type="project" value="UniProtKB-EC"/>
</dbReference>
<evidence type="ECO:0000256" key="10">
    <source>
        <dbReference type="ARBA" id="ARBA00023204"/>
    </source>
</evidence>
<dbReference type="PRINTS" id="PR00726">
    <property type="entry name" value="LEXASERPTASE"/>
</dbReference>
<keyword evidence="10" id="KW-0234">DNA repair</keyword>
<dbReference type="PANTHER" id="PTHR33516">
    <property type="entry name" value="LEXA REPRESSOR"/>
    <property type="match status" value="1"/>
</dbReference>
<dbReference type="RefSeq" id="WP_157333434.1">
    <property type="nucleotide sequence ID" value="NZ_RHLK01000002.1"/>
</dbReference>
<sequence length="278" mass="30528">MNEINIRIKELRLKHKLTMAKLAAMIGVSPGNISDWENGKKKSTPTAKALISISKQFNVSLDWLMTGSEPETPTNIQNKSSAPYSPYMEALQVLAGQLMEDDLLMLQTLADHLARKNTEASTGDPYRTGRIRQTSIPADNSQLRETSLSAEYYVRLPLLGKVTAGSPILAAENIEEYFSVPKSLVGAGKYFILRILGESMVNKGIKNGDLVLVRQQSSADNGDVVVALIDGEEATVKTFYKEADHIRLQPANDAFQPLLPENDVSILGRVVSVLRDAE</sequence>
<comment type="caution">
    <text evidence="15">The sequence shown here is derived from an EMBL/GenBank/DDBJ whole genome shotgun (WGS) entry which is preliminary data.</text>
</comment>
<evidence type="ECO:0000313" key="16">
    <source>
        <dbReference type="Proteomes" id="UP000490800"/>
    </source>
</evidence>
<dbReference type="InterPro" id="IPR010982">
    <property type="entry name" value="Lambda_DNA-bd_dom_sf"/>
</dbReference>
<dbReference type="InterPro" id="IPR006197">
    <property type="entry name" value="Peptidase_S24_LexA"/>
</dbReference>
<dbReference type="InterPro" id="IPR039418">
    <property type="entry name" value="LexA-like"/>
</dbReference>
<dbReference type="EMBL" id="RHLK01000002">
    <property type="protein sequence ID" value="MVO98891.1"/>
    <property type="molecule type" value="Genomic_DNA"/>
</dbReference>
<evidence type="ECO:0000256" key="12">
    <source>
        <dbReference type="RuleBase" id="RU003991"/>
    </source>
</evidence>
<keyword evidence="2" id="KW-0678">Repressor</keyword>
<dbReference type="GO" id="GO:0009432">
    <property type="term" value="P:SOS response"/>
    <property type="evidence" value="ECO:0007669"/>
    <property type="project" value="UniProtKB-KW"/>
</dbReference>
<feature type="region of interest" description="Disordered" evidence="13">
    <location>
        <begin position="116"/>
        <end position="135"/>
    </location>
</feature>
<evidence type="ECO:0000256" key="1">
    <source>
        <dbReference type="ARBA" id="ARBA00007484"/>
    </source>
</evidence>
<keyword evidence="8" id="KW-0238">DNA-binding</keyword>
<evidence type="ECO:0000256" key="8">
    <source>
        <dbReference type="ARBA" id="ARBA00023125"/>
    </source>
</evidence>
<evidence type="ECO:0000256" key="6">
    <source>
        <dbReference type="ARBA" id="ARBA00022813"/>
    </source>
</evidence>
<dbReference type="AlphaFoldDB" id="A0A7X3FGC5"/>
<dbReference type="CDD" id="cd00093">
    <property type="entry name" value="HTH_XRE"/>
    <property type="match status" value="1"/>
</dbReference>
<keyword evidence="16" id="KW-1185">Reference proteome</keyword>
<keyword evidence="5 12" id="KW-0378">Hydrolase</keyword>
<name>A0A7X3FGC5_9BACL</name>
<comment type="similarity">
    <text evidence="1 12">Belongs to the peptidase S24 family.</text>
</comment>
<dbReference type="InterPro" id="IPR001387">
    <property type="entry name" value="Cro/C1-type_HTH"/>
</dbReference>
<dbReference type="CDD" id="cd06529">
    <property type="entry name" value="S24_LexA-like"/>
    <property type="match status" value="1"/>
</dbReference>